<reference evidence="2 3" key="1">
    <citation type="journal article" date="2017" name="G3 (Bethesda)">
        <title>First Draft Genome Sequence of the Pathogenic Fungus Lomentospora prolificans (Formerly Scedosporium prolificans).</title>
        <authorList>
            <person name="Luo R."/>
            <person name="Zimin A."/>
            <person name="Workman R."/>
            <person name="Fan Y."/>
            <person name="Pertea G."/>
            <person name="Grossman N."/>
            <person name="Wear M.P."/>
            <person name="Jia B."/>
            <person name="Miller H."/>
            <person name="Casadevall A."/>
            <person name="Timp W."/>
            <person name="Zhang S.X."/>
            <person name="Salzberg S.L."/>
        </authorList>
    </citation>
    <scope>NUCLEOTIDE SEQUENCE [LARGE SCALE GENOMIC DNA]</scope>
    <source>
        <strain evidence="2 3">JHH-5317</strain>
    </source>
</reference>
<dbReference type="OrthoDB" id="5422320at2759"/>
<sequence>MLIVDENDVLKPQHTQHDMSSFFSAHFSNEAVQLFDSQFLNAHDHANAPTSNSSGYSHIPGLLPFPNIDLEEGGDDGLGYYSDGVKRTLTDEQIEIFRHSELYAMRRTKRQRISTERQGPPALFTKGTSHMGDVCEDDAHNSPELADARSRPVRGPAKKRKRRNKLASQAIHEPKIDLRKRTWDVVEAGLDSLDYD</sequence>
<evidence type="ECO:0000313" key="2">
    <source>
        <dbReference type="EMBL" id="PKS09848.1"/>
    </source>
</evidence>
<protein>
    <submittedName>
        <fullName evidence="2">Uncharacterized protein</fullName>
    </submittedName>
</protein>
<dbReference type="PANTHER" id="PTHR40642:SF1">
    <property type="entry name" value="YALI0F31295P"/>
    <property type="match status" value="1"/>
</dbReference>
<dbReference type="Pfam" id="PF12720">
    <property type="entry name" value="DUF3807"/>
    <property type="match status" value="1"/>
</dbReference>
<evidence type="ECO:0000256" key="1">
    <source>
        <dbReference type="SAM" id="MobiDB-lite"/>
    </source>
</evidence>
<dbReference type="STRING" id="41688.A0A2N3NBP4"/>
<feature type="region of interest" description="Disordered" evidence="1">
    <location>
        <begin position="108"/>
        <end position="173"/>
    </location>
</feature>
<evidence type="ECO:0000313" key="3">
    <source>
        <dbReference type="Proteomes" id="UP000233524"/>
    </source>
</evidence>
<dbReference type="InParanoid" id="A0A2N3NBP4"/>
<accession>A0A2N3NBP4</accession>
<dbReference type="PANTHER" id="PTHR40642">
    <property type="entry name" value="YALI0F31295P"/>
    <property type="match status" value="1"/>
</dbReference>
<feature type="compositionally biased region" description="Basic residues" evidence="1">
    <location>
        <begin position="156"/>
        <end position="165"/>
    </location>
</feature>
<name>A0A2N3NBP4_9PEZI</name>
<proteinExistence type="predicted"/>
<dbReference type="EMBL" id="NLAX01000010">
    <property type="protein sequence ID" value="PKS09848.1"/>
    <property type="molecule type" value="Genomic_DNA"/>
</dbReference>
<comment type="caution">
    <text evidence="2">The sequence shown here is derived from an EMBL/GenBank/DDBJ whole genome shotgun (WGS) entry which is preliminary data.</text>
</comment>
<organism evidence="2 3">
    <name type="scientific">Lomentospora prolificans</name>
    <dbReference type="NCBI Taxonomy" id="41688"/>
    <lineage>
        <taxon>Eukaryota</taxon>
        <taxon>Fungi</taxon>
        <taxon>Dikarya</taxon>
        <taxon>Ascomycota</taxon>
        <taxon>Pezizomycotina</taxon>
        <taxon>Sordariomycetes</taxon>
        <taxon>Hypocreomycetidae</taxon>
        <taxon>Microascales</taxon>
        <taxon>Microascaceae</taxon>
        <taxon>Lomentospora</taxon>
    </lineage>
</organism>
<feature type="compositionally biased region" description="Basic and acidic residues" evidence="1">
    <location>
        <begin position="137"/>
        <end position="150"/>
    </location>
</feature>
<dbReference type="AlphaFoldDB" id="A0A2N3NBP4"/>
<dbReference type="InterPro" id="IPR024526">
    <property type="entry name" value="DUF3807"/>
</dbReference>
<dbReference type="VEuPathDB" id="FungiDB:jhhlp_004471"/>
<gene>
    <name evidence="2" type="ORF">jhhlp_004471</name>
</gene>
<keyword evidence="3" id="KW-1185">Reference proteome</keyword>
<dbReference type="Proteomes" id="UP000233524">
    <property type="component" value="Unassembled WGS sequence"/>
</dbReference>